<dbReference type="SUPFAM" id="SSF47413">
    <property type="entry name" value="lambda repressor-like DNA-binding domains"/>
    <property type="match status" value="1"/>
</dbReference>
<protein>
    <submittedName>
        <fullName evidence="2">Helix-turn-helix transcriptional regulator</fullName>
    </submittedName>
</protein>
<organism evidence="2 3">
    <name type="scientific">Fulvivirga marina</name>
    <dbReference type="NCBI Taxonomy" id="2494733"/>
    <lineage>
        <taxon>Bacteria</taxon>
        <taxon>Pseudomonadati</taxon>
        <taxon>Bacteroidota</taxon>
        <taxon>Cytophagia</taxon>
        <taxon>Cytophagales</taxon>
        <taxon>Fulvivirgaceae</taxon>
        <taxon>Fulvivirga</taxon>
    </lineage>
</organism>
<dbReference type="RefSeq" id="WP_202855880.1">
    <property type="nucleotide sequence ID" value="NZ_JAEUGD010000023.1"/>
</dbReference>
<dbReference type="InterPro" id="IPR001387">
    <property type="entry name" value="Cro/C1-type_HTH"/>
</dbReference>
<name>A0A937FWL8_9BACT</name>
<evidence type="ECO:0000259" key="1">
    <source>
        <dbReference type="Pfam" id="PF13443"/>
    </source>
</evidence>
<comment type="caution">
    <text evidence="2">The sequence shown here is derived from an EMBL/GenBank/DDBJ whole genome shotgun (WGS) entry which is preliminary data.</text>
</comment>
<dbReference type="GO" id="GO:0003677">
    <property type="term" value="F:DNA binding"/>
    <property type="evidence" value="ECO:0007669"/>
    <property type="project" value="InterPro"/>
</dbReference>
<keyword evidence="3" id="KW-1185">Reference proteome</keyword>
<evidence type="ECO:0000313" key="3">
    <source>
        <dbReference type="Proteomes" id="UP000614216"/>
    </source>
</evidence>
<dbReference type="EMBL" id="JAEUGD010000023">
    <property type="protein sequence ID" value="MBL6446347.1"/>
    <property type="molecule type" value="Genomic_DNA"/>
</dbReference>
<dbReference type="AlphaFoldDB" id="A0A937FWL8"/>
<sequence>MTRLGEYLTKRSINRASVSRKTGIRTTRLYQLANNPQSNIKADELYLIALAIEIDPAELLEFVCGHLELGKSE</sequence>
<feature type="domain" description="HTH cro/C1-type" evidence="1">
    <location>
        <begin position="3"/>
        <end position="64"/>
    </location>
</feature>
<proteinExistence type="predicted"/>
<dbReference type="InterPro" id="IPR010982">
    <property type="entry name" value="Lambda_DNA-bd_dom_sf"/>
</dbReference>
<reference evidence="2" key="1">
    <citation type="submission" date="2021-01" db="EMBL/GenBank/DDBJ databases">
        <title>Fulvivirga kasyanovii gen. nov., sp nov., a novel member of the phylum Bacteroidetes isolated from seawater in a mussel farm.</title>
        <authorList>
            <person name="Zhao L.-H."/>
            <person name="Wang Z.-J."/>
        </authorList>
    </citation>
    <scope>NUCLEOTIDE SEQUENCE</scope>
    <source>
        <strain evidence="2">29W222</strain>
    </source>
</reference>
<dbReference type="Gene3D" id="1.10.260.40">
    <property type="entry name" value="lambda repressor-like DNA-binding domains"/>
    <property type="match status" value="1"/>
</dbReference>
<accession>A0A937FWL8</accession>
<gene>
    <name evidence="2" type="ORF">JMN32_08510</name>
</gene>
<evidence type="ECO:0000313" key="2">
    <source>
        <dbReference type="EMBL" id="MBL6446347.1"/>
    </source>
</evidence>
<dbReference type="Pfam" id="PF13443">
    <property type="entry name" value="HTH_26"/>
    <property type="match status" value="1"/>
</dbReference>
<dbReference type="Proteomes" id="UP000614216">
    <property type="component" value="Unassembled WGS sequence"/>
</dbReference>